<dbReference type="EMBL" id="JBJQOH010000006">
    <property type="protein sequence ID" value="KAL3683124.1"/>
    <property type="molecule type" value="Genomic_DNA"/>
</dbReference>
<dbReference type="Proteomes" id="UP001633002">
    <property type="component" value="Unassembled WGS sequence"/>
</dbReference>
<protein>
    <submittedName>
        <fullName evidence="1">Uncharacterized protein</fullName>
    </submittedName>
</protein>
<proteinExistence type="predicted"/>
<sequence>MTSTIQLGRLDRRPPLLSLRSSSSVKHKNCFASSVCMAGQTTTRGLRLWQWRSSNGGRIKRNVGNYAMAVDGNSFQFNKSLVHIRFKLIIRNKTYPFFGTGPMRPTMRHVAQGPLRRAASIPSEHTDAVESPSLRAVRDSGVCGMTMELDDQRGT</sequence>
<name>A0ABD3GZ37_9MARC</name>
<accession>A0ABD3GZ37</accession>
<gene>
    <name evidence="1" type="ORF">R1sor_001146</name>
</gene>
<comment type="caution">
    <text evidence="1">The sequence shown here is derived from an EMBL/GenBank/DDBJ whole genome shotgun (WGS) entry which is preliminary data.</text>
</comment>
<dbReference type="AlphaFoldDB" id="A0ABD3GZ37"/>
<evidence type="ECO:0000313" key="2">
    <source>
        <dbReference type="Proteomes" id="UP001633002"/>
    </source>
</evidence>
<evidence type="ECO:0000313" key="1">
    <source>
        <dbReference type="EMBL" id="KAL3683124.1"/>
    </source>
</evidence>
<keyword evidence="2" id="KW-1185">Reference proteome</keyword>
<reference evidence="1 2" key="1">
    <citation type="submission" date="2024-09" db="EMBL/GenBank/DDBJ databases">
        <title>Chromosome-scale assembly of Riccia sorocarpa.</title>
        <authorList>
            <person name="Paukszto L."/>
        </authorList>
    </citation>
    <scope>NUCLEOTIDE SEQUENCE [LARGE SCALE GENOMIC DNA]</scope>
    <source>
        <strain evidence="1">LP-2024</strain>
        <tissue evidence="1">Aerial parts of the thallus</tissue>
    </source>
</reference>
<organism evidence="1 2">
    <name type="scientific">Riccia sorocarpa</name>
    <dbReference type="NCBI Taxonomy" id="122646"/>
    <lineage>
        <taxon>Eukaryota</taxon>
        <taxon>Viridiplantae</taxon>
        <taxon>Streptophyta</taxon>
        <taxon>Embryophyta</taxon>
        <taxon>Marchantiophyta</taxon>
        <taxon>Marchantiopsida</taxon>
        <taxon>Marchantiidae</taxon>
        <taxon>Marchantiales</taxon>
        <taxon>Ricciaceae</taxon>
        <taxon>Riccia</taxon>
    </lineage>
</organism>